<gene>
    <name evidence="2" type="ORF">PR048_001369</name>
</gene>
<comment type="caution">
    <text evidence="2">The sequence shown here is derived from an EMBL/GenBank/DDBJ whole genome shotgun (WGS) entry which is preliminary data.</text>
</comment>
<feature type="compositionally biased region" description="Basic residues" evidence="1">
    <location>
        <begin position="310"/>
        <end position="320"/>
    </location>
</feature>
<feature type="region of interest" description="Disordered" evidence="1">
    <location>
        <begin position="293"/>
        <end position="320"/>
    </location>
</feature>
<sequence length="320" mass="35403">MSVAHDIRASLEEFCGVLFSSSEQHVDEDAQCPTFARPAASTSRATILGGAAVLYLMDNNSTKAAEQEQWNRMKKLITLLKSQLNENGIESRQAPGDADLLIVTTAIDKSKPLDKSTVAVIGGDIDLAVLLMAKTPPDQDILLVKPGRGKIKTNVYSTKEMEQLGLNDLLFLLASTGCDTTLAAFRKNMVAQQWLGNELSPELWGWARTPGNHLAPGHTEDPVTPEEIFKMIFYRCTKDCSGGKCGCRKASLTCSAVCDNYNGNCLNCKLENEEDDDEEIVLPPTLVEELDENMEENIEDEDEEYEPQPRSHRHKRSKLL</sequence>
<evidence type="ECO:0000313" key="2">
    <source>
        <dbReference type="EMBL" id="KAJ8896028.1"/>
    </source>
</evidence>
<organism evidence="2 3">
    <name type="scientific">Dryococelus australis</name>
    <dbReference type="NCBI Taxonomy" id="614101"/>
    <lineage>
        <taxon>Eukaryota</taxon>
        <taxon>Metazoa</taxon>
        <taxon>Ecdysozoa</taxon>
        <taxon>Arthropoda</taxon>
        <taxon>Hexapoda</taxon>
        <taxon>Insecta</taxon>
        <taxon>Pterygota</taxon>
        <taxon>Neoptera</taxon>
        <taxon>Polyneoptera</taxon>
        <taxon>Phasmatodea</taxon>
        <taxon>Verophasmatodea</taxon>
        <taxon>Anareolatae</taxon>
        <taxon>Phasmatidae</taxon>
        <taxon>Eurycanthinae</taxon>
        <taxon>Dryococelus</taxon>
    </lineage>
</organism>
<name>A0ABQ9IH53_9NEOP</name>
<evidence type="ECO:0000313" key="3">
    <source>
        <dbReference type="Proteomes" id="UP001159363"/>
    </source>
</evidence>
<dbReference type="Proteomes" id="UP001159363">
    <property type="component" value="Chromosome 1"/>
</dbReference>
<accession>A0ABQ9IH53</accession>
<protein>
    <submittedName>
        <fullName evidence="2">Uncharacterized protein</fullName>
    </submittedName>
</protein>
<proteinExistence type="predicted"/>
<evidence type="ECO:0000256" key="1">
    <source>
        <dbReference type="SAM" id="MobiDB-lite"/>
    </source>
</evidence>
<feature type="compositionally biased region" description="Acidic residues" evidence="1">
    <location>
        <begin position="293"/>
        <end position="306"/>
    </location>
</feature>
<keyword evidence="3" id="KW-1185">Reference proteome</keyword>
<reference evidence="2 3" key="1">
    <citation type="submission" date="2023-02" db="EMBL/GenBank/DDBJ databases">
        <title>LHISI_Scaffold_Assembly.</title>
        <authorList>
            <person name="Stuart O.P."/>
            <person name="Cleave R."/>
            <person name="Magrath M.J.L."/>
            <person name="Mikheyev A.S."/>
        </authorList>
    </citation>
    <scope>NUCLEOTIDE SEQUENCE [LARGE SCALE GENOMIC DNA]</scope>
    <source>
        <strain evidence="2">Daus_M_001</strain>
        <tissue evidence="2">Leg muscle</tissue>
    </source>
</reference>
<dbReference type="EMBL" id="JARBHB010000001">
    <property type="protein sequence ID" value="KAJ8896028.1"/>
    <property type="molecule type" value="Genomic_DNA"/>
</dbReference>